<dbReference type="InParanoid" id="A0A0C3AVH8"/>
<dbReference type="AlphaFoldDB" id="A0A0C3AVH8"/>
<evidence type="ECO:0000313" key="2">
    <source>
        <dbReference type="Proteomes" id="UP000054166"/>
    </source>
</evidence>
<evidence type="ECO:0008006" key="3">
    <source>
        <dbReference type="Google" id="ProtNLM"/>
    </source>
</evidence>
<dbReference type="CDD" id="cd09917">
    <property type="entry name" value="F-box_SF"/>
    <property type="match status" value="1"/>
</dbReference>
<organism evidence="1 2">
    <name type="scientific">Piloderma croceum (strain F 1598)</name>
    <dbReference type="NCBI Taxonomy" id="765440"/>
    <lineage>
        <taxon>Eukaryota</taxon>
        <taxon>Fungi</taxon>
        <taxon>Dikarya</taxon>
        <taxon>Basidiomycota</taxon>
        <taxon>Agaricomycotina</taxon>
        <taxon>Agaricomycetes</taxon>
        <taxon>Agaricomycetidae</taxon>
        <taxon>Atheliales</taxon>
        <taxon>Atheliaceae</taxon>
        <taxon>Piloderma</taxon>
    </lineage>
</organism>
<proteinExistence type="predicted"/>
<dbReference type="STRING" id="765440.A0A0C3AVH8"/>
<gene>
    <name evidence="1" type="ORF">PILCRDRAFT_607606</name>
</gene>
<accession>A0A0C3AVH8</accession>
<dbReference type="OrthoDB" id="3174109at2759"/>
<reference evidence="1 2" key="1">
    <citation type="submission" date="2014-04" db="EMBL/GenBank/DDBJ databases">
        <authorList>
            <consortium name="DOE Joint Genome Institute"/>
            <person name="Kuo A."/>
            <person name="Tarkka M."/>
            <person name="Buscot F."/>
            <person name="Kohler A."/>
            <person name="Nagy L.G."/>
            <person name="Floudas D."/>
            <person name="Copeland A."/>
            <person name="Barry K.W."/>
            <person name="Cichocki N."/>
            <person name="Veneault-Fourrey C."/>
            <person name="LaButti K."/>
            <person name="Lindquist E.A."/>
            <person name="Lipzen A."/>
            <person name="Lundell T."/>
            <person name="Morin E."/>
            <person name="Murat C."/>
            <person name="Sun H."/>
            <person name="Tunlid A."/>
            <person name="Henrissat B."/>
            <person name="Grigoriev I.V."/>
            <person name="Hibbett D.S."/>
            <person name="Martin F."/>
            <person name="Nordberg H.P."/>
            <person name="Cantor M.N."/>
            <person name="Hua S.X."/>
        </authorList>
    </citation>
    <scope>NUCLEOTIDE SEQUENCE [LARGE SCALE GENOMIC DNA]</scope>
    <source>
        <strain evidence="1 2">F 1598</strain>
    </source>
</reference>
<keyword evidence="2" id="KW-1185">Reference proteome</keyword>
<protein>
    <recommendedName>
        <fullName evidence="3">F-box domain-containing protein</fullName>
    </recommendedName>
</protein>
<sequence length="539" mass="61536">MRWTRYFWDLPNELILDILSFDLSLSDLQHLRLQSRRFRAHVDAALKLLYRREVQAAAVVDDPTSSASLMERIARLRRWEIGFRNFNGSEIDIDTLCHVNRPGGGISPDDIVDINCGFLLVSSPTVTRTYSCSSTSGIFYARLPSIHHLENVGWQRVPFTRDPEEVIRAFQLVAELDLLAIVTSRKSSPEDMHHLTLHLCTFSTAHGHPWASRPSIRWTAGNGVPNFHSQLHVKLLVVSDNVGLLLTVRTANYSQFLVFNWKTGRQKMTSTTVYDDFCFLSEDVVLFTAPSQNRLDLCCIVESSKDQPQQVSAGLHLLLPKLNEDAEAVLRAVCCNTSPLDNHTTVAMPNAHPLYLPPFRPSSRDSIIVFNLIYAMIGPLMILDYAAFRFVVHRQALLDLLALSVTERSAEPQRLAWSDWGPVRTRWFAATEDQDTFLGVMSGQRYISVASKDYQDNFPVTLYDFNPQNIPGSDHAVTYRARTEYVEPYRSHDIQPFGEEVWSELPYIRKVWLTNYDGMECAMMDDERIILFPVRIVPR</sequence>
<dbReference type="Proteomes" id="UP000054166">
    <property type="component" value="Unassembled WGS sequence"/>
</dbReference>
<dbReference type="HOGENOM" id="CLU_007279_0_0_1"/>
<dbReference type="EMBL" id="KN833020">
    <property type="protein sequence ID" value="KIM77988.1"/>
    <property type="molecule type" value="Genomic_DNA"/>
</dbReference>
<name>A0A0C3AVH8_PILCF</name>
<evidence type="ECO:0000313" key="1">
    <source>
        <dbReference type="EMBL" id="KIM77988.1"/>
    </source>
</evidence>
<reference evidence="2" key="2">
    <citation type="submission" date="2015-01" db="EMBL/GenBank/DDBJ databases">
        <title>Evolutionary Origins and Diversification of the Mycorrhizal Mutualists.</title>
        <authorList>
            <consortium name="DOE Joint Genome Institute"/>
            <consortium name="Mycorrhizal Genomics Consortium"/>
            <person name="Kohler A."/>
            <person name="Kuo A."/>
            <person name="Nagy L.G."/>
            <person name="Floudas D."/>
            <person name="Copeland A."/>
            <person name="Barry K.W."/>
            <person name="Cichocki N."/>
            <person name="Veneault-Fourrey C."/>
            <person name="LaButti K."/>
            <person name="Lindquist E.A."/>
            <person name="Lipzen A."/>
            <person name="Lundell T."/>
            <person name="Morin E."/>
            <person name="Murat C."/>
            <person name="Riley R."/>
            <person name="Ohm R."/>
            <person name="Sun H."/>
            <person name="Tunlid A."/>
            <person name="Henrissat B."/>
            <person name="Grigoriev I.V."/>
            <person name="Hibbett D.S."/>
            <person name="Martin F."/>
        </authorList>
    </citation>
    <scope>NUCLEOTIDE SEQUENCE [LARGE SCALE GENOMIC DNA]</scope>
    <source>
        <strain evidence="2">F 1598</strain>
    </source>
</reference>